<dbReference type="Pfam" id="PF09690">
    <property type="entry name" value="PYST-C1"/>
    <property type="match status" value="1"/>
</dbReference>
<dbReference type="AlphaFoldDB" id="A0A6V7SD43"/>
<evidence type="ECO:0000313" key="4">
    <source>
        <dbReference type="EMBL" id="CAD2096661.1"/>
    </source>
</evidence>
<dbReference type="VEuPathDB" id="PlasmoDB:PVPCR_0101570"/>
<accession>A0A6V7SD43</accession>
<keyword evidence="2" id="KW-0732">Signal</keyword>
<feature type="compositionally biased region" description="Basic and acidic residues" evidence="1">
    <location>
        <begin position="44"/>
        <end position="82"/>
    </location>
</feature>
<dbReference type="VEuPathDB" id="PlasmoDB:PVBDA_0702300"/>
<proteinExistence type="predicted"/>
<feature type="chain" id="PRO_5028383667" evidence="2">
    <location>
        <begin position="24"/>
        <end position="159"/>
    </location>
</feature>
<feature type="region of interest" description="Disordered" evidence="1">
    <location>
        <begin position="44"/>
        <end position="87"/>
    </location>
</feature>
<evidence type="ECO:0000259" key="3">
    <source>
        <dbReference type="Pfam" id="PF09690"/>
    </source>
</evidence>
<evidence type="ECO:0000256" key="2">
    <source>
        <dbReference type="SAM" id="SignalP"/>
    </source>
</evidence>
<dbReference type="Proteomes" id="UP000515697">
    <property type="component" value="Chromosome PVSEL_02"/>
</dbReference>
<dbReference type="NCBIfam" id="TIGR01601">
    <property type="entry name" value="PYST-C1"/>
    <property type="match status" value="1"/>
</dbReference>
<reference evidence="4 5" key="1">
    <citation type="submission" date="2020-08" db="EMBL/GenBank/DDBJ databases">
        <authorList>
            <person name="Ramaprasad A."/>
        </authorList>
    </citation>
    <scope>NUCLEOTIDE SEQUENCE [LARGE SCALE GENOMIC DNA]</scope>
</reference>
<dbReference type="InterPro" id="IPR006488">
    <property type="entry name" value="PYST-C1_N"/>
</dbReference>
<dbReference type="VEuPathDB" id="PlasmoDB:PVLDE_0703380"/>
<feature type="domain" description="PYST-C1-like N-terminal" evidence="3">
    <location>
        <begin position="27"/>
        <end position="82"/>
    </location>
</feature>
<dbReference type="VEuPathDB" id="PlasmoDB:PVSEL_0201580"/>
<sequence>MNKRVFSLVCATLYALLVVTTHCSEQKVSDVGNKNVRSAKEINRRNEKNGIESKHKTELNNNRPKDDKEFKNYNISKRDIKTNKSSNKSESLPIVNLIMGNKKYSLPVEDPELLKTLLFLKKKLKKEPLNNTEHLSEDQSMLIKSMYGSFSGYPKLLEI</sequence>
<evidence type="ECO:0000256" key="1">
    <source>
        <dbReference type="SAM" id="MobiDB-lite"/>
    </source>
</evidence>
<gene>
    <name evidence="4" type="ORF">PVSEL_0201580</name>
</gene>
<dbReference type="EMBL" id="LR865423">
    <property type="protein sequence ID" value="CAD2096661.1"/>
    <property type="molecule type" value="Genomic_DNA"/>
</dbReference>
<name>A0A6V7SD43_PLAVN</name>
<protein>
    <submittedName>
        <fullName evidence="4">Fam-c protein</fullName>
    </submittedName>
</protein>
<organism evidence="4 5">
    <name type="scientific">Plasmodium vinckei</name>
    <dbReference type="NCBI Taxonomy" id="5860"/>
    <lineage>
        <taxon>Eukaryota</taxon>
        <taxon>Sar</taxon>
        <taxon>Alveolata</taxon>
        <taxon>Apicomplexa</taxon>
        <taxon>Aconoidasida</taxon>
        <taxon>Haemosporida</taxon>
        <taxon>Plasmodiidae</taxon>
        <taxon>Plasmodium</taxon>
        <taxon>Plasmodium (Vinckeia)</taxon>
    </lineage>
</organism>
<feature type="signal peptide" evidence="2">
    <location>
        <begin position="1"/>
        <end position="23"/>
    </location>
</feature>
<evidence type="ECO:0000313" key="5">
    <source>
        <dbReference type="Proteomes" id="UP000515697"/>
    </source>
</evidence>